<name>A0AAE6YHQ3_9GAMM</name>
<protein>
    <submittedName>
        <fullName evidence="1">Uncharacterized protein</fullName>
    </submittedName>
</protein>
<evidence type="ECO:0000313" key="1">
    <source>
        <dbReference type="EMBL" id="QIV95647.1"/>
    </source>
</evidence>
<keyword evidence="2" id="KW-1185">Reference proteome</keyword>
<evidence type="ECO:0000313" key="2">
    <source>
        <dbReference type="Proteomes" id="UP000502004"/>
    </source>
</evidence>
<dbReference type="KEGG" id="aii:E4K63_01880"/>
<gene>
    <name evidence="1" type="ORF">E4K63_01880</name>
</gene>
<proteinExistence type="predicted"/>
<dbReference type="Proteomes" id="UP000502004">
    <property type="component" value="Chromosome"/>
</dbReference>
<accession>A0AAE6YHQ3</accession>
<dbReference type="EMBL" id="CP038241">
    <property type="protein sequence ID" value="QIV95647.1"/>
    <property type="molecule type" value="Genomic_DNA"/>
</dbReference>
<organism evidence="1 2">
    <name type="scientific">Allofrancisella inopinata</name>
    <dbReference type="NCBI Taxonomy" id="1085647"/>
    <lineage>
        <taxon>Bacteria</taxon>
        <taxon>Pseudomonadati</taxon>
        <taxon>Pseudomonadota</taxon>
        <taxon>Gammaproteobacteria</taxon>
        <taxon>Thiotrichales</taxon>
        <taxon>Francisellaceae</taxon>
        <taxon>Allofrancisella</taxon>
    </lineage>
</organism>
<dbReference type="RefSeq" id="WP_133942442.1">
    <property type="nucleotide sequence ID" value="NZ_CP038241.1"/>
</dbReference>
<reference evidence="1 2" key="1">
    <citation type="submission" date="2019-03" db="EMBL/GenBank/DDBJ databases">
        <title>Complete Genome Sequence of Allofrancisella inopinata Strain SYSU YG23 Isolated from Water-Cooling Systems in China.</title>
        <authorList>
            <person name="Ohrman C."/>
            <person name="Uneklint I."/>
            <person name="Sjodin A."/>
        </authorList>
    </citation>
    <scope>NUCLEOTIDE SEQUENCE [LARGE SCALE GENOMIC DNA]</scope>
    <source>
        <strain evidence="1 2">SYSU YG23</strain>
    </source>
</reference>
<dbReference type="AlphaFoldDB" id="A0AAE6YHQ3"/>
<sequence length="60" mass="7039">MDANYAGVQQRWIIVKSEHAKYRVRHSASKRFDKKVSEECKLLERSKTILFSCKVDAESH</sequence>